<evidence type="ECO:0000313" key="1">
    <source>
        <dbReference type="EMBL" id="QCP52548.1"/>
    </source>
</evidence>
<dbReference type="AlphaFoldDB" id="A0A4P8ITJ5"/>
<dbReference type="EMBL" id="CP040078">
    <property type="protein sequence ID" value="QCP52548.1"/>
    <property type="molecule type" value="Genomic_DNA"/>
</dbReference>
<protein>
    <submittedName>
        <fullName evidence="1">Uncharacterized protein</fullName>
    </submittedName>
</protein>
<keyword evidence="2" id="KW-1185">Reference proteome</keyword>
<organism evidence="1 2">
    <name type="scientific">Trinickia violacea</name>
    <dbReference type="NCBI Taxonomy" id="2571746"/>
    <lineage>
        <taxon>Bacteria</taxon>
        <taxon>Pseudomonadati</taxon>
        <taxon>Pseudomonadota</taxon>
        <taxon>Betaproteobacteria</taxon>
        <taxon>Burkholderiales</taxon>
        <taxon>Burkholderiaceae</taxon>
        <taxon>Trinickia</taxon>
    </lineage>
</organism>
<dbReference type="OrthoDB" id="8926609at2"/>
<dbReference type="KEGG" id="tvl:FAZ95_25635"/>
<reference evidence="1 2" key="1">
    <citation type="submission" date="2019-05" db="EMBL/GenBank/DDBJ databases">
        <title>Burkholderia sp. DHOD12, isolated from subtropical forest soil.</title>
        <authorList>
            <person name="Gao Z.-H."/>
            <person name="Qiu L.-H."/>
        </authorList>
    </citation>
    <scope>NUCLEOTIDE SEQUENCE [LARGE SCALE GENOMIC DNA]</scope>
    <source>
        <strain evidence="1 2">DHOD12</strain>
    </source>
</reference>
<name>A0A4P8ITJ5_9BURK</name>
<accession>A0A4P8ITJ5</accession>
<gene>
    <name evidence="1" type="ORF">FAZ95_25635</name>
</gene>
<proteinExistence type="predicted"/>
<dbReference type="Proteomes" id="UP000298656">
    <property type="component" value="Chromosome 2"/>
</dbReference>
<sequence length="86" mass="9621">MNPAEMSLRLVVEKWLASTLTTSLRITRFTHARCAHGHYVRVEASRLEGIVALCFFQHADGAWRVFPPYPARPTIRPCLDGVGTAV</sequence>
<evidence type="ECO:0000313" key="2">
    <source>
        <dbReference type="Proteomes" id="UP000298656"/>
    </source>
</evidence>